<feature type="transmembrane region" description="Helical" evidence="1">
    <location>
        <begin position="93"/>
        <end position="115"/>
    </location>
</feature>
<comment type="caution">
    <text evidence="2">The sequence shown here is derived from an EMBL/GenBank/DDBJ whole genome shotgun (WGS) entry which is preliminary data.</text>
</comment>
<sequence length="140" mass="15687">MQANSSYSSYHGYSGQLQGLLSKMPPDVATSYTQEQLLHLDEALRKNKAKLPVNVKGRVSVPFTTTRFFWVFLAGRDKRELSRGEINVKKTTLIALIAGAILVSTLMGLLILYLIKSALGINLFEHFSLGIWGWFKQNVL</sequence>
<evidence type="ECO:0000256" key="1">
    <source>
        <dbReference type="SAM" id="Phobius"/>
    </source>
</evidence>
<dbReference type="Proteomes" id="UP001595477">
    <property type="component" value="Unassembled WGS sequence"/>
</dbReference>
<keyword evidence="1" id="KW-0472">Membrane</keyword>
<reference evidence="3" key="1">
    <citation type="journal article" date="2019" name="Int. J. Syst. Evol. Microbiol.">
        <title>The Global Catalogue of Microorganisms (GCM) 10K type strain sequencing project: providing services to taxonomists for standard genome sequencing and annotation.</title>
        <authorList>
            <consortium name="The Broad Institute Genomics Platform"/>
            <consortium name="The Broad Institute Genome Sequencing Center for Infectious Disease"/>
            <person name="Wu L."/>
            <person name="Ma J."/>
        </authorList>
    </citation>
    <scope>NUCLEOTIDE SEQUENCE [LARGE SCALE GENOMIC DNA]</scope>
    <source>
        <strain evidence="3">KCTC 52449</strain>
    </source>
</reference>
<keyword evidence="1" id="KW-1133">Transmembrane helix</keyword>
<gene>
    <name evidence="2" type="ORF">ACFOEW_00200</name>
</gene>
<evidence type="ECO:0000313" key="2">
    <source>
        <dbReference type="EMBL" id="MFC3200241.1"/>
    </source>
</evidence>
<keyword evidence="1" id="KW-0812">Transmembrane</keyword>
<keyword evidence="3" id="KW-1185">Reference proteome</keyword>
<accession>A0ABV7JVS3</accession>
<organism evidence="2 3">
    <name type="scientific">Alteromonas oceani</name>
    <dbReference type="NCBI Taxonomy" id="2071609"/>
    <lineage>
        <taxon>Bacteria</taxon>
        <taxon>Pseudomonadati</taxon>
        <taxon>Pseudomonadota</taxon>
        <taxon>Gammaproteobacteria</taxon>
        <taxon>Alteromonadales</taxon>
        <taxon>Alteromonadaceae</taxon>
        <taxon>Alteromonas/Salinimonas group</taxon>
        <taxon>Alteromonas</taxon>
    </lineage>
</organism>
<evidence type="ECO:0000313" key="3">
    <source>
        <dbReference type="Proteomes" id="UP001595477"/>
    </source>
</evidence>
<dbReference type="EMBL" id="JBHRSX010000004">
    <property type="protein sequence ID" value="MFC3200241.1"/>
    <property type="molecule type" value="Genomic_DNA"/>
</dbReference>
<proteinExistence type="predicted"/>
<protein>
    <submittedName>
        <fullName evidence="2">3-phosphoshikimate 1-carboxyvinyltransferase</fullName>
    </submittedName>
</protein>
<name>A0ABV7JVS3_9ALTE</name>
<dbReference type="RefSeq" id="WP_123327060.1">
    <property type="nucleotide sequence ID" value="NZ_JBHRSX010000004.1"/>
</dbReference>